<keyword evidence="1" id="KW-0472">Membrane</keyword>
<organism evidence="2 3">
    <name type="scientific">Phialocephala subalpina</name>
    <dbReference type="NCBI Taxonomy" id="576137"/>
    <lineage>
        <taxon>Eukaryota</taxon>
        <taxon>Fungi</taxon>
        <taxon>Dikarya</taxon>
        <taxon>Ascomycota</taxon>
        <taxon>Pezizomycotina</taxon>
        <taxon>Leotiomycetes</taxon>
        <taxon>Helotiales</taxon>
        <taxon>Mollisiaceae</taxon>
        <taxon>Phialocephala</taxon>
        <taxon>Phialocephala fortinii species complex</taxon>
    </lineage>
</organism>
<keyword evidence="1" id="KW-0812">Transmembrane</keyword>
<dbReference type="AlphaFoldDB" id="A0A1L7X2S4"/>
<evidence type="ECO:0000313" key="3">
    <source>
        <dbReference type="Proteomes" id="UP000184330"/>
    </source>
</evidence>
<dbReference type="EMBL" id="FJOG01000013">
    <property type="protein sequence ID" value="CZR59339.1"/>
    <property type="molecule type" value="Genomic_DNA"/>
</dbReference>
<name>A0A1L7X2S4_9HELO</name>
<keyword evidence="3" id="KW-1185">Reference proteome</keyword>
<reference evidence="2 3" key="1">
    <citation type="submission" date="2016-03" db="EMBL/GenBank/DDBJ databases">
        <authorList>
            <person name="Ploux O."/>
        </authorList>
    </citation>
    <scope>NUCLEOTIDE SEQUENCE [LARGE SCALE GENOMIC DNA]</scope>
    <source>
        <strain evidence="2 3">UAMH 11012</strain>
    </source>
</reference>
<protein>
    <submittedName>
        <fullName evidence="2">Uncharacterized protein</fullName>
    </submittedName>
</protein>
<feature type="transmembrane region" description="Helical" evidence="1">
    <location>
        <begin position="579"/>
        <end position="600"/>
    </location>
</feature>
<evidence type="ECO:0000256" key="1">
    <source>
        <dbReference type="SAM" id="Phobius"/>
    </source>
</evidence>
<evidence type="ECO:0000313" key="2">
    <source>
        <dbReference type="EMBL" id="CZR59339.1"/>
    </source>
</evidence>
<proteinExistence type="predicted"/>
<dbReference type="OrthoDB" id="2897099at2759"/>
<dbReference type="Proteomes" id="UP000184330">
    <property type="component" value="Unassembled WGS sequence"/>
</dbReference>
<accession>A0A1L7X2S4</accession>
<keyword evidence="1" id="KW-1133">Transmembrane helix</keyword>
<sequence length="624" mass="68342">MPDVLDAMDLSLQDLGQNIARGLDTVTRAIHETTDAEIADQETVAAAILANKGAAINIETLPVEKRNQLLARLVREKCIEDGFISAWSFLVDAAPNMGLPSSLVKDVSIAANVYERLKSSTRDRTSVDVKMSVGSKAAYDSIYCIGPKSLGGTAWRANKEYMAFLRNPAWSDAGYSRGIPPCVAMGWIGIQMKVVPAQDAPELVRLQLMGTVDFDMDNDDNRSGFEGGFDSARLHTRAVGTKLQGAALIGMLNYDLQHYIRPTQNCWSAENNGPFNLGPADVSPKDWTSYLVADCAALVPFAYDKDYDRSKTGMVTGMVLLQCQDLLFDVGCSNRVATVPYVEAAGVAKYGIHAAYAIAAYEATAKYFFHSLILFGGDEIPPFGYAACMGAGPWGPFGTRYRVWERCVKYVRQLKQSNHPEAKALLELSSKDLMLDGFELHREVGEQWARAMKSNESDLVSRPFEKYLVPVSAAELFGTPGVDRPDLCQKCAPEFDRVMASEELEEVHATAGLPRSVTIGRFGRSASLGVGLRRAVLWACRDECCDVCACRVGYWADAAAYSVLSSSMHDEPLMGASMWMLQSYFVGCIAFWPISVPFLLSGFDLMAELSFEDGAMGERDIVDI</sequence>
<gene>
    <name evidence="2" type="ORF">PAC_09231</name>
</gene>